<name>U4R7D7_9FIRM</name>
<dbReference type="STRING" id="1330534.L323_00655"/>
<dbReference type="Proteomes" id="UP000016860">
    <property type="component" value="Unassembled WGS sequence"/>
</dbReference>
<feature type="transmembrane region" description="Helical" evidence="1">
    <location>
        <begin position="201"/>
        <end position="222"/>
    </location>
</feature>
<gene>
    <name evidence="2" type="ORF">L323_00655</name>
</gene>
<comment type="caution">
    <text evidence="2">The sequence shown here is derived from an EMBL/GenBank/DDBJ whole genome shotgun (WGS) entry which is preliminary data.</text>
</comment>
<sequence>MLFILLIIVGVLAVFCGLSFKVIKISKNTKRKNITGVIESVEENIFVKTFLDVLTKNKGLWLNRFEARVLELSEVGISLRRLYLIKVLCFLLCIVVFSAIRCTNMGYEQRLVIENTEKENSLFYSTKSQDNRQYRFYRVVLTKVGKDVLESSDDTELYHLVEEKVAEVLNSSDKQEIDENTRWFIDKWEDTQKIGFFKSGYMWLILISLFLPDIFLVIRWLVKGALYKKEIIKLEYIFELLARIDGIKTLDIIYELEKSSKTYQDWLRQFAVIFRYDKRKGFDYLKNKNVKSLSKFTDIIEIYSLHDKEVALQILDREAIERDEAIIMVADETLDFIDLIAFISIVPLVYELARLMLNPMLDIVYKAFEFI</sequence>
<reference evidence="2 3" key="1">
    <citation type="journal article" date="2013" name="Genome Announc.">
        <title>Draft Genome Sequence of the Cellulolytic Bacterium Clostridium papyrosolvens C7 (ATCC 700395).</title>
        <authorList>
            <person name="Zepeda V."/>
            <person name="Dassa B."/>
            <person name="Borovok I."/>
            <person name="Lamed R."/>
            <person name="Bayer E.A."/>
            <person name="Cate J.H."/>
        </authorList>
    </citation>
    <scope>NUCLEOTIDE SEQUENCE [LARGE SCALE GENOMIC DNA]</scope>
    <source>
        <strain evidence="2 3">C7</strain>
    </source>
</reference>
<dbReference type="AlphaFoldDB" id="U4R7D7"/>
<dbReference type="EMBL" id="ATAY01000006">
    <property type="protein sequence ID" value="EPR14345.1"/>
    <property type="molecule type" value="Genomic_DNA"/>
</dbReference>
<keyword evidence="1" id="KW-1133">Transmembrane helix</keyword>
<organism evidence="2 3">
    <name type="scientific">Ruminiclostridium papyrosolvens C7</name>
    <dbReference type="NCBI Taxonomy" id="1330534"/>
    <lineage>
        <taxon>Bacteria</taxon>
        <taxon>Bacillati</taxon>
        <taxon>Bacillota</taxon>
        <taxon>Clostridia</taxon>
        <taxon>Eubacteriales</taxon>
        <taxon>Oscillospiraceae</taxon>
        <taxon>Ruminiclostridium</taxon>
    </lineage>
</organism>
<proteinExistence type="predicted"/>
<keyword evidence="1" id="KW-0472">Membrane</keyword>
<dbReference type="PATRIC" id="fig|1330534.3.peg.135"/>
<dbReference type="RefSeq" id="WP_020813798.1">
    <property type="nucleotide sequence ID" value="NZ_ATAY01000006.1"/>
</dbReference>
<evidence type="ECO:0000313" key="3">
    <source>
        <dbReference type="Proteomes" id="UP000016860"/>
    </source>
</evidence>
<feature type="transmembrane region" description="Helical" evidence="1">
    <location>
        <begin position="82"/>
        <end position="100"/>
    </location>
</feature>
<accession>U4R7D7</accession>
<evidence type="ECO:0000313" key="2">
    <source>
        <dbReference type="EMBL" id="EPR14345.1"/>
    </source>
</evidence>
<keyword evidence="1" id="KW-0812">Transmembrane</keyword>
<dbReference type="OrthoDB" id="1737405at2"/>
<protein>
    <submittedName>
        <fullName evidence="2">Uncharacterized protein</fullName>
    </submittedName>
</protein>
<feature type="transmembrane region" description="Helical" evidence="1">
    <location>
        <begin position="6"/>
        <end position="23"/>
    </location>
</feature>
<evidence type="ECO:0000256" key="1">
    <source>
        <dbReference type="SAM" id="Phobius"/>
    </source>
</evidence>